<dbReference type="Proteomes" id="UP000291301">
    <property type="component" value="Unassembled WGS sequence"/>
</dbReference>
<dbReference type="InterPro" id="IPR007485">
    <property type="entry name" value="LPS_assembly_LptE"/>
</dbReference>
<evidence type="ECO:0000313" key="2">
    <source>
        <dbReference type="EMBL" id="TCD15978.1"/>
    </source>
</evidence>
<sequence length="176" mass="19039">MKRRRLTITIAALAMLSSGCTVQPLYAPGTATVSAFAAPISSIYIEPAEDRIGQELRNELIFLLNGGSGQPSSAEFEVSLDVASTSRSAFVIQRSGEGRDGEPTSRTVDVTARYALRKSADNRLLSSRQTMASASYDISVQEFANTRAERDAENRAAREVAEQVRALLAADLARLR</sequence>
<dbReference type="GO" id="GO:0019867">
    <property type="term" value="C:outer membrane"/>
    <property type="evidence" value="ECO:0007669"/>
    <property type="project" value="InterPro"/>
</dbReference>
<accession>A0A4R0PFV4</accession>
<keyword evidence="3" id="KW-1185">Reference proteome</keyword>
<evidence type="ECO:0000313" key="3">
    <source>
        <dbReference type="Proteomes" id="UP000291301"/>
    </source>
</evidence>
<dbReference type="OrthoDB" id="7678210at2"/>
<proteinExistence type="predicted"/>
<dbReference type="AlphaFoldDB" id="A0A4R0PFV4"/>
<feature type="chain" id="PRO_5020756209" description="LPS-assembly lipoprotein" evidence="1">
    <location>
        <begin position="28"/>
        <end position="176"/>
    </location>
</feature>
<organism evidence="2 3">
    <name type="scientific">Oricola cellulosilytica</name>
    <dbReference type="NCBI Taxonomy" id="1429082"/>
    <lineage>
        <taxon>Bacteria</taxon>
        <taxon>Pseudomonadati</taxon>
        <taxon>Pseudomonadota</taxon>
        <taxon>Alphaproteobacteria</taxon>
        <taxon>Hyphomicrobiales</taxon>
        <taxon>Ahrensiaceae</taxon>
        <taxon>Oricola</taxon>
    </lineage>
</organism>
<protein>
    <recommendedName>
        <fullName evidence="4">LPS-assembly lipoprotein</fullName>
    </recommendedName>
</protein>
<evidence type="ECO:0000256" key="1">
    <source>
        <dbReference type="SAM" id="SignalP"/>
    </source>
</evidence>
<feature type="signal peptide" evidence="1">
    <location>
        <begin position="1"/>
        <end position="27"/>
    </location>
</feature>
<gene>
    <name evidence="2" type="ORF">E0D97_00605</name>
</gene>
<dbReference type="EMBL" id="SJST01000001">
    <property type="protein sequence ID" value="TCD15978.1"/>
    <property type="molecule type" value="Genomic_DNA"/>
</dbReference>
<keyword evidence="1" id="KW-0732">Signal</keyword>
<name>A0A4R0PFV4_9HYPH</name>
<comment type="caution">
    <text evidence="2">The sequence shown here is derived from an EMBL/GenBank/DDBJ whole genome shotgun (WGS) entry which is preliminary data.</text>
</comment>
<reference evidence="2 3" key="1">
    <citation type="journal article" date="2015" name="Antonie Van Leeuwenhoek">
        <title>Oricola cellulosilytica gen. nov., sp. nov., a cellulose-degrading bacterium of the family Phyllobacteriaceae isolated from surface seashore water, and emended descriptions of Mesorhizobium loti and Phyllobacterium myrsinacearum.</title>
        <authorList>
            <person name="Hameed A."/>
            <person name="Shahina M."/>
            <person name="Lai W.A."/>
            <person name="Lin S.Y."/>
            <person name="Young L.S."/>
            <person name="Liu Y.C."/>
            <person name="Hsu Y.H."/>
            <person name="Young C.C."/>
        </authorList>
    </citation>
    <scope>NUCLEOTIDE SEQUENCE [LARGE SCALE GENOMIC DNA]</scope>
    <source>
        <strain evidence="2 3">KCTC 52183</strain>
    </source>
</reference>
<dbReference type="PROSITE" id="PS51257">
    <property type="entry name" value="PROKAR_LIPOPROTEIN"/>
    <property type="match status" value="1"/>
</dbReference>
<dbReference type="Pfam" id="PF04390">
    <property type="entry name" value="LptE"/>
    <property type="match status" value="1"/>
</dbReference>
<dbReference type="GO" id="GO:0043165">
    <property type="term" value="P:Gram-negative-bacterium-type cell outer membrane assembly"/>
    <property type="evidence" value="ECO:0007669"/>
    <property type="project" value="InterPro"/>
</dbReference>
<evidence type="ECO:0008006" key="4">
    <source>
        <dbReference type="Google" id="ProtNLM"/>
    </source>
</evidence>
<dbReference type="Gene3D" id="3.30.160.150">
    <property type="entry name" value="Lipoprotein like domain"/>
    <property type="match status" value="1"/>
</dbReference>
<dbReference type="RefSeq" id="WP_131564424.1">
    <property type="nucleotide sequence ID" value="NZ_JAINFK010000001.1"/>
</dbReference>